<evidence type="ECO:0000313" key="4">
    <source>
        <dbReference type="Proteomes" id="UP000303847"/>
    </source>
</evidence>
<dbReference type="Proteomes" id="UP000303847">
    <property type="component" value="Chromosome"/>
</dbReference>
<dbReference type="RefSeq" id="WP_009112832.1">
    <property type="nucleotide sequence ID" value="NZ_CP034036.1"/>
</dbReference>
<proteinExistence type="predicted"/>
<sequence length="109" mass="12198">MENINLATDNTLLVRLLELRIAYINGSTDVAPWDDLACDLFRQLSNQCIKVADLEKTLAAYRSRAVKLPSCLDDKFRFGCDFMEVTYQNAVIAAIRDAGIPVEVEDNAN</sequence>
<reference evidence="2 4" key="2">
    <citation type="submission" date="2018-11" db="EMBL/GenBank/DDBJ databases">
        <title>Genome sequences of Brenneria nigrifluens and Brenneria rubrifaciens.</title>
        <authorList>
            <person name="Poret-Peterson A.T."/>
            <person name="McClean A.E."/>
            <person name="Kluepfel D.A."/>
        </authorList>
    </citation>
    <scope>NUCLEOTIDE SEQUENCE [LARGE SCALE GENOMIC DNA]</scope>
    <source>
        <strain evidence="2 4">ATCC 13028</strain>
    </source>
</reference>
<keyword evidence="4" id="KW-1185">Reference proteome</keyword>
<dbReference type="EMBL" id="QDKK01000011">
    <property type="protein sequence ID" value="PWC24684.1"/>
    <property type="molecule type" value="Genomic_DNA"/>
</dbReference>
<dbReference type="Proteomes" id="UP000295985">
    <property type="component" value="Unassembled WGS sequence"/>
</dbReference>
<evidence type="ECO:0000313" key="1">
    <source>
        <dbReference type="EMBL" id="PWC24684.1"/>
    </source>
</evidence>
<dbReference type="EMBL" id="CP034036">
    <property type="protein sequence ID" value="QCR04651.1"/>
    <property type="molecule type" value="Genomic_DNA"/>
</dbReference>
<evidence type="ECO:0000313" key="2">
    <source>
        <dbReference type="EMBL" id="QCR04651.1"/>
    </source>
</evidence>
<reference evidence="1 3" key="1">
    <citation type="submission" date="2018-04" db="EMBL/GenBank/DDBJ databases">
        <title>Brenneria corticis sp.nov.</title>
        <authorList>
            <person name="Li Y."/>
        </authorList>
    </citation>
    <scope>NUCLEOTIDE SEQUENCE [LARGE SCALE GENOMIC DNA]</scope>
    <source>
        <strain evidence="1 3">LMG 2694</strain>
    </source>
</reference>
<name>A0A2U1USS4_9GAMM</name>
<evidence type="ECO:0000313" key="3">
    <source>
        <dbReference type="Proteomes" id="UP000295985"/>
    </source>
</evidence>
<dbReference type="AlphaFoldDB" id="A0A2U1USS4"/>
<protein>
    <submittedName>
        <fullName evidence="1">Uncharacterized protein</fullName>
    </submittedName>
</protein>
<accession>A0A2U1USS4</accession>
<gene>
    <name evidence="1" type="ORF">DDT54_08330</name>
    <name evidence="2" type="ORF">EH206_10995</name>
</gene>
<organism evidence="1 3">
    <name type="scientific">Brenneria nigrifluens DSM 30175 = ATCC 13028</name>
    <dbReference type="NCBI Taxonomy" id="1121120"/>
    <lineage>
        <taxon>Bacteria</taxon>
        <taxon>Pseudomonadati</taxon>
        <taxon>Pseudomonadota</taxon>
        <taxon>Gammaproteobacteria</taxon>
        <taxon>Enterobacterales</taxon>
        <taxon>Pectobacteriaceae</taxon>
        <taxon>Brenneria</taxon>
    </lineage>
</organism>